<keyword evidence="10" id="KW-0732">Signal</keyword>
<feature type="non-terminal residue" evidence="11">
    <location>
        <position position="182"/>
    </location>
</feature>
<evidence type="ECO:0000256" key="10">
    <source>
        <dbReference type="SAM" id="SignalP"/>
    </source>
</evidence>
<reference evidence="11 12" key="1">
    <citation type="submission" date="2021-05" db="EMBL/GenBank/DDBJ databases">
        <title>Genome Assembly of Synthetic Allotetraploid Brassica napus Reveals Homoeologous Exchanges between Subgenomes.</title>
        <authorList>
            <person name="Davis J.T."/>
        </authorList>
    </citation>
    <scope>NUCLEOTIDE SEQUENCE [LARGE SCALE GENOMIC DNA]</scope>
    <source>
        <strain evidence="12">cv. Da-Ae</strain>
        <tissue evidence="11">Seedling</tissue>
    </source>
</reference>
<comment type="subcellular location">
    <subcellularLocation>
        <location evidence="8">Endomembrane system</location>
        <topology evidence="8">Lipid-anchor</topology>
        <orientation evidence="8">Cytoplasmic side</orientation>
    </subcellularLocation>
</comment>
<evidence type="ECO:0000313" key="11">
    <source>
        <dbReference type="EMBL" id="KAH0929988.1"/>
    </source>
</evidence>
<proteinExistence type="inferred from homology"/>
<evidence type="ECO:0000256" key="2">
    <source>
        <dbReference type="ARBA" id="ARBA00022481"/>
    </source>
</evidence>
<dbReference type="PANTHER" id="PTHR47981">
    <property type="entry name" value="RAB FAMILY"/>
    <property type="match status" value="1"/>
</dbReference>
<dbReference type="Pfam" id="PF08477">
    <property type="entry name" value="Roc"/>
    <property type="match status" value="1"/>
</dbReference>
<keyword evidence="12" id="KW-1185">Reference proteome</keyword>
<evidence type="ECO:0000256" key="8">
    <source>
        <dbReference type="ARBA" id="ARBA00046278"/>
    </source>
</evidence>
<evidence type="ECO:0000256" key="5">
    <source>
        <dbReference type="ARBA" id="ARBA00023134"/>
    </source>
</evidence>
<dbReference type="SUPFAM" id="SSF52540">
    <property type="entry name" value="P-loop containing nucleoside triphosphate hydrolases"/>
    <property type="match status" value="1"/>
</dbReference>
<feature type="signal peptide" evidence="10">
    <location>
        <begin position="1"/>
        <end position="23"/>
    </location>
</feature>
<dbReference type="Proteomes" id="UP000824890">
    <property type="component" value="Unassembled WGS sequence"/>
</dbReference>
<comment type="caution">
    <text evidence="11">The sequence shown here is derived from an EMBL/GenBank/DDBJ whole genome shotgun (WGS) entry which is preliminary data.</text>
</comment>
<evidence type="ECO:0000256" key="7">
    <source>
        <dbReference type="ARBA" id="ARBA00023289"/>
    </source>
</evidence>
<evidence type="ECO:0000256" key="1">
    <source>
        <dbReference type="ARBA" id="ARBA00006270"/>
    </source>
</evidence>
<feature type="compositionally biased region" description="Basic and acidic residues" evidence="9">
    <location>
        <begin position="115"/>
        <end position="132"/>
    </location>
</feature>
<dbReference type="InterPro" id="IPR027417">
    <property type="entry name" value="P-loop_NTPase"/>
</dbReference>
<keyword evidence="7" id="KW-0636">Prenylation</keyword>
<protein>
    <submittedName>
        <fullName evidence="11">Uncharacterized protein</fullName>
    </submittedName>
</protein>
<feature type="region of interest" description="Disordered" evidence="9">
    <location>
        <begin position="99"/>
        <end position="142"/>
    </location>
</feature>
<dbReference type="SMART" id="SM00175">
    <property type="entry name" value="RAB"/>
    <property type="match status" value="1"/>
</dbReference>
<keyword evidence="6" id="KW-0449">Lipoprotein</keyword>
<gene>
    <name evidence="11" type="ORF">HID58_015715</name>
</gene>
<accession>A0ABQ8DL92</accession>
<organism evidence="11 12">
    <name type="scientific">Brassica napus</name>
    <name type="common">Rape</name>
    <dbReference type="NCBI Taxonomy" id="3708"/>
    <lineage>
        <taxon>Eukaryota</taxon>
        <taxon>Viridiplantae</taxon>
        <taxon>Streptophyta</taxon>
        <taxon>Embryophyta</taxon>
        <taxon>Tracheophyta</taxon>
        <taxon>Spermatophyta</taxon>
        <taxon>Magnoliopsida</taxon>
        <taxon>eudicotyledons</taxon>
        <taxon>Gunneridae</taxon>
        <taxon>Pentapetalae</taxon>
        <taxon>rosids</taxon>
        <taxon>malvids</taxon>
        <taxon>Brassicales</taxon>
        <taxon>Brassicaceae</taxon>
        <taxon>Brassiceae</taxon>
        <taxon>Brassica</taxon>
    </lineage>
</organism>
<sequence length="182" mass="20555">MISFQFTLFLLLYILIFFPEYKSNPRTSLKQIMIMGIAERDNIWSSVWRILLKVIILGDSGVGKTSLMNQFVNRKLSNQYKATIGADLLTKDEDAEGLTVEELESTPETPPAHRLKTETAKAPARERKEQKPRGFFSGKQRCSAETSLSPPSFTYYTVLASGAQTSLPLKVWSLLWLATKAF</sequence>
<dbReference type="PRINTS" id="PR00449">
    <property type="entry name" value="RASTRNSFRMNG"/>
</dbReference>
<keyword evidence="4" id="KW-0813">Transport</keyword>
<keyword evidence="2" id="KW-0488">Methylation</keyword>
<evidence type="ECO:0000256" key="4">
    <source>
        <dbReference type="ARBA" id="ARBA00022927"/>
    </source>
</evidence>
<evidence type="ECO:0000313" key="12">
    <source>
        <dbReference type="Proteomes" id="UP000824890"/>
    </source>
</evidence>
<comment type="similarity">
    <text evidence="1">Belongs to the small GTPase superfamily. Rab family.</text>
</comment>
<evidence type="ECO:0000256" key="9">
    <source>
        <dbReference type="SAM" id="MobiDB-lite"/>
    </source>
</evidence>
<keyword evidence="5" id="KW-0342">GTP-binding</keyword>
<dbReference type="PANTHER" id="PTHR47981:SF20">
    <property type="entry name" value="RAS-RELATED PROTEIN RAB-7A"/>
    <property type="match status" value="1"/>
</dbReference>
<feature type="chain" id="PRO_5046418500" evidence="10">
    <location>
        <begin position="24"/>
        <end position="182"/>
    </location>
</feature>
<name>A0ABQ8DL92_BRANA</name>
<dbReference type="Gene3D" id="3.40.50.300">
    <property type="entry name" value="P-loop containing nucleotide triphosphate hydrolases"/>
    <property type="match status" value="1"/>
</dbReference>
<keyword evidence="4" id="KW-0653">Protein transport</keyword>
<dbReference type="EMBL" id="JAGKQM010000004">
    <property type="protein sequence ID" value="KAH0929988.1"/>
    <property type="molecule type" value="Genomic_DNA"/>
</dbReference>
<keyword evidence="3" id="KW-0547">Nucleotide-binding</keyword>
<evidence type="ECO:0000256" key="3">
    <source>
        <dbReference type="ARBA" id="ARBA00022741"/>
    </source>
</evidence>
<evidence type="ECO:0000256" key="6">
    <source>
        <dbReference type="ARBA" id="ARBA00023288"/>
    </source>
</evidence>